<evidence type="ECO:0000313" key="3">
    <source>
        <dbReference type="EMBL" id="TRY70774.1"/>
    </source>
</evidence>
<dbReference type="InterPro" id="IPR031259">
    <property type="entry name" value="ILBP"/>
</dbReference>
<dbReference type="EMBL" id="VCGU01000009">
    <property type="protein sequence ID" value="TRY70774.1"/>
    <property type="molecule type" value="Genomic_DNA"/>
</dbReference>
<dbReference type="InterPro" id="IPR012674">
    <property type="entry name" value="Calycin"/>
</dbReference>
<name>A0A553NZA1_TIGCA</name>
<dbReference type="STRING" id="6832.A0A553NZA1"/>
<dbReference type="OrthoDB" id="6379912at2759"/>
<sequence length="227" mass="25341">MILIWVTLTSSLKPLLALFTQALLSATFLTEDGATTADGLNSTEMYEMQNSTPAFFPEPTSTPTINQTEKAMTKLEKSHILGTFAYQSSVNFDNYLKELGVSYVLRTFAGMATPVVTISKKCPDADKINEKMNPQNCTWTITTDTLFKSHEVSFRLNQPSTDITMDGRLVSFVVNQTGPNTLVEQQTSGDKHTLLVRQFSANEMKVALNVNEVRSTSIFYRLKKEND</sequence>
<gene>
    <name evidence="3" type="ORF">TCAL_04841</name>
</gene>
<comment type="caution">
    <text evidence="3">The sequence shown here is derived from an EMBL/GenBank/DDBJ whole genome shotgun (WGS) entry which is preliminary data.</text>
</comment>
<comment type="similarity">
    <text evidence="1">Belongs to the calycin superfamily. Fatty-acid binding protein (FABP) family.</text>
</comment>
<evidence type="ECO:0008006" key="5">
    <source>
        <dbReference type="Google" id="ProtNLM"/>
    </source>
</evidence>
<dbReference type="AlphaFoldDB" id="A0A553NZA1"/>
<organism evidence="3 4">
    <name type="scientific">Tigriopus californicus</name>
    <name type="common">Marine copepod</name>
    <dbReference type="NCBI Taxonomy" id="6832"/>
    <lineage>
        <taxon>Eukaryota</taxon>
        <taxon>Metazoa</taxon>
        <taxon>Ecdysozoa</taxon>
        <taxon>Arthropoda</taxon>
        <taxon>Crustacea</taxon>
        <taxon>Multicrustacea</taxon>
        <taxon>Hexanauplia</taxon>
        <taxon>Copepoda</taxon>
        <taxon>Harpacticoida</taxon>
        <taxon>Harpacticidae</taxon>
        <taxon>Tigriopus</taxon>
    </lineage>
</organism>
<accession>A0A553NZA1</accession>
<evidence type="ECO:0000256" key="2">
    <source>
        <dbReference type="SAM" id="SignalP"/>
    </source>
</evidence>
<dbReference type="PANTHER" id="PTHR11955">
    <property type="entry name" value="FATTY ACID BINDING PROTEIN"/>
    <property type="match status" value="1"/>
</dbReference>
<feature type="chain" id="PRO_5021810337" description="Lipocalin/cytosolic fatty-acid binding domain-containing protein" evidence="2">
    <location>
        <begin position="18"/>
        <end position="227"/>
    </location>
</feature>
<dbReference type="CDD" id="cd00742">
    <property type="entry name" value="FABP"/>
    <property type="match status" value="1"/>
</dbReference>
<evidence type="ECO:0000313" key="4">
    <source>
        <dbReference type="Proteomes" id="UP000318571"/>
    </source>
</evidence>
<keyword evidence="2" id="KW-0732">Signal</keyword>
<dbReference type="GO" id="GO:0008289">
    <property type="term" value="F:lipid binding"/>
    <property type="evidence" value="ECO:0007669"/>
    <property type="project" value="InterPro"/>
</dbReference>
<protein>
    <recommendedName>
        <fullName evidence="5">Lipocalin/cytosolic fatty-acid binding domain-containing protein</fullName>
    </recommendedName>
</protein>
<reference evidence="3 4" key="1">
    <citation type="journal article" date="2018" name="Nat. Ecol. Evol.">
        <title>Genomic signatures of mitonuclear coevolution across populations of Tigriopus californicus.</title>
        <authorList>
            <person name="Barreto F.S."/>
            <person name="Watson E.T."/>
            <person name="Lima T.G."/>
            <person name="Willett C.S."/>
            <person name="Edmands S."/>
            <person name="Li W."/>
            <person name="Burton R.S."/>
        </authorList>
    </citation>
    <scope>NUCLEOTIDE SEQUENCE [LARGE SCALE GENOMIC DNA]</scope>
    <source>
        <strain evidence="3 4">San Diego</strain>
    </source>
</reference>
<proteinExistence type="inferred from homology"/>
<keyword evidence="4" id="KW-1185">Reference proteome</keyword>
<dbReference type="Proteomes" id="UP000318571">
    <property type="component" value="Chromosome 9"/>
</dbReference>
<evidence type="ECO:0000256" key="1">
    <source>
        <dbReference type="ARBA" id="ARBA00008390"/>
    </source>
</evidence>
<feature type="signal peptide" evidence="2">
    <location>
        <begin position="1"/>
        <end position="17"/>
    </location>
</feature>
<dbReference type="Gene3D" id="2.40.128.20">
    <property type="match status" value="1"/>
</dbReference>
<dbReference type="SUPFAM" id="SSF50814">
    <property type="entry name" value="Lipocalins"/>
    <property type="match status" value="1"/>
</dbReference>